<evidence type="ECO:0000313" key="1">
    <source>
        <dbReference type="EMBL" id="KAI3796409.1"/>
    </source>
</evidence>
<keyword evidence="2" id="KW-1185">Reference proteome</keyword>
<dbReference type="EMBL" id="CM042029">
    <property type="protein sequence ID" value="KAI3796409.1"/>
    <property type="molecule type" value="Genomic_DNA"/>
</dbReference>
<organism evidence="1 2">
    <name type="scientific">Smallanthus sonchifolius</name>
    <dbReference type="NCBI Taxonomy" id="185202"/>
    <lineage>
        <taxon>Eukaryota</taxon>
        <taxon>Viridiplantae</taxon>
        <taxon>Streptophyta</taxon>
        <taxon>Embryophyta</taxon>
        <taxon>Tracheophyta</taxon>
        <taxon>Spermatophyta</taxon>
        <taxon>Magnoliopsida</taxon>
        <taxon>eudicotyledons</taxon>
        <taxon>Gunneridae</taxon>
        <taxon>Pentapetalae</taxon>
        <taxon>asterids</taxon>
        <taxon>campanulids</taxon>
        <taxon>Asterales</taxon>
        <taxon>Asteraceae</taxon>
        <taxon>Asteroideae</taxon>
        <taxon>Heliantheae alliance</taxon>
        <taxon>Millerieae</taxon>
        <taxon>Smallanthus</taxon>
    </lineage>
</organism>
<sequence length="199" mass="22612">MHEYRSSDAGDRKFVHTHEVCYELLISFHALSDSLEEYLVCKILTVENGSFVYNHQTLAHTLICRVGLSGNQLRTKVQKVFVEFVFEKVKSVCARCPSLKELTGTLPSVFHIEILLMSFHLSSEEEKNFIFSSIKTIELLSNGFSSTQLSCWAILVSRLLLILRHMIFYPTVRPPTLLLELKSMLREAPLASMQGRCGG</sequence>
<protein>
    <submittedName>
        <fullName evidence="1">Uncharacterized protein</fullName>
    </submittedName>
</protein>
<gene>
    <name evidence="1" type="ORF">L1987_39079</name>
</gene>
<proteinExistence type="predicted"/>
<comment type="caution">
    <text evidence="1">The sequence shown here is derived from an EMBL/GenBank/DDBJ whole genome shotgun (WGS) entry which is preliminary data.</text>
</comment>
<evidence type="ECO:0000313" key="2">
    <source>
        <dbReference type="Proteomes" id="UP001056120"/>
    </source>
</evidence>
<accession>A0ACB9HKS9</accession>
<reference evidence="1 2" key="2">
    <citation type="journal article" date="2022" name="Mol. Ecol. Resour.">
        <title>The genomes of chicory, endive, great burdock and yacon provide insights into Asteraceae paleo-polyploidization history and plant inulin production.</title>
        <authorList>
            <person name="Fan W."/>
            <person name="Wang S."/>
            <person name="Wang H."/>
            <person name="Wang A."/>
            <person name="Jiang F."/>
            <person name="Liu H."/>
            <person name="Zhao H."/>
            <person name="Xu D."/>
            <person name="Zhang Y."/>
        </authorList>
    </citation>
    <scope>NUCLEOTIDE SEQUENCE [LARGE SCALE GENOMIC DNA]</scope>
    <source>
        <strain evidence="2">cv. Yunnan</strain>
        <tissue evidence="1">Leaves</tissue>
    </source>
</reference>
<name>A0ACB9HKS9_9ASTR</name>
<dbReference type="Proteomes" id="UP001056120">
    <property type="component" value="Linkage Group LG12"/>
</dbReference>
<reference evidence="2" key="1">
    <citation type="journal article" date="2022" name="Mol. Ecol. Resour.">
        <title>The genomes of chicory, endive, great burdock and yacon provide insights into Asteraceae palaeo-polyploidization history and plant inulin production.</title>
        <authorList>
            <person name="Fan W."/>
            <person name="Wang S."/>
            <person name="Wang H."/>
            <person name="Wang A."/>
            <person name="Jiang F."/>
            <person name="Liu H."/>
            <person name="Zhao H."/>
            <person name="Xu D."/>
            <person name="Zhang Y."/>
        </authorList>
    </citation>
    <scope>NUCLEOTIDE SEQUENCE [LARGE SCALE GENOMIC DNA]</scope>
    <source>
        <strain evidence="2">cv. Yunnan</strain>
    </source>
</reference>